<protein>
    <submittedName>
        <fullName evidence="1">Class I SAM-dependent methyltransferase</fullName>
    </submittedName>
</protein>
<organism evidence="1 2">
    <name type="scientific">Chitinimonas arctica</name>
    <dbReference type="NCBI Taxonomy" id="2594795"/>
    <lineage>
        <taxon>Bacteria</taxon>
        <taxon>Pseudomonadati</taxon>
        <taxon>Pseudomonadota</taxon>
        <taxon>Betaproteobacteria</taxon>
        <taxon>Neisseriales</taxon>
        <taxon>Chitinibacteraceae</taxon>
        <taxon>Chitinimonas</taxon>
    </lineage>
</organism>
<evidence type="ECO:0000313" key="1">
    <source>
        <dbReference type="EMBL" id="QDQ26267.1"/>
    </source>
</evidence>
<dbReference type="GO" id="GO:0032259">
    <property type="term" value="P:methylation"/>
    <property type="evidence" value="ECO:0007669"/>
    <property type="project" value="UniProtKB-KW"/>
</dbReference>
<evidence type="ECO:0000313" key="2">
    <source>
        <dbReference type="Proteomes" id="UP000317550"/>
    </source>
</evidence>
<dbReference type="EMBL" id="CP041730">
    <property type="protein sequence ID" value="QDQ26267.1"/>
    <property type="molecule type" value="Genomic_DNA"/>
</dbReference>
<dbReference type="GO" id="GO:0008168">
    <property type="term" value="F:methyltransferase activity"/>
    <property type="evidence" value="ECO:0007669"/>
    <property type="project" value="UniProtKB-KW"/>
</dbReference>
<dbReference type="SUPFAM" id="SSF53335">
    <property type="entry name" value="S-adenosyl-L-methionine-dependent methyltransferases"/>
    <property type="match status" value="1"/>
</dbReference>
<dbReference type="InterPro" id="IPR029063">
    <property type="entry name" value="SAM-dependent_MTases_sf"/>
</dbReference>
<keyword evidence="1" id="KW-0808">Transferase</keyword>
<accession>A0A516SDN2</accession>
<reference evidence="2" key="1">
    <citation type="submission" date="2019-07" db="EMBL/GenBank/DDBJ databases">
        <title>Chitinimonas sp. nov., isolated from Ny-Alesund, arctica soil.</title>
        <authorList>
            <person name="Xu Q."/>
            <person name="Peng F."/>
        </authorList>
    </citation>
    <scope>NUCLEOTIDE SEQUENCE [LARGE SCALE GENOMIC DNA]</scope>
    <source>
        <strain evidence="2">R3-44</strain>
    </source>
</reference>
<proteinExistence type="predicted"/>
<dbReference type="Gene3D" id="3.40.50.150">
    <property type="entry name" value="Vaccinia Virus protein VP39"/>
    <property type="match status" value="1"/>
</dbReference>
<keyword evidence="2" id="KW-1185">Reference proteome</keyword>
<dbReference type="RefSeq" id="WP_144277666.1">
    <property type="nucleotide sequence ID" value="NZ_CP041730.1"/>
</dbReference>
<keyword evidence="1" id="KW-0489">Methyltransferase</keyword>
<sequence>MSRDIHDYTVQYQSLPFEAIQAGFRRRRVLAEIARVQPRHLLEVGCGLAPLFTDLPDTAVTVIEPAPAFAEHARQLAGGRTDVRVMEGYLESVAPPGDKVDMIILSSLLHEVEDPQALLAAVRRHCDGDTLVHVNVPNALSLHRLLAVAMGLMDAPGAISATQRTMQQRATYDTTSLAAELESAGFEVVARGSLFIKPFTHGQMQQLVDSGFMTDAMLEGLDKLVEQLPEQGSEIYINARLRHG</sequence>
<dbReference type="AlphaFoldDB" id="A0A516SDN2"/>
<gene>
    <name evidence="1" type="ORF">FNU76_07780</name>
</gene>
<dbReference type="Proteomes" id="UP000317550">
    <property type="component" value="Chromosome"/>
</dbReference>
<dbReference type="Pfam" id="PF13489">
    <property type="entry name" value="Methyltransf_23"/>
    <property type="match status" value="1"/>
</dbReference>
<dbReference type="OrthoDB" id="9810247at2"/>
<dbReference type="KEGG" id="cari:FNU76_07780"/>
<name>A0A516SDN2_9NEIS</name>